<keyword evidence="5" id="KW-1185">Reference proteome</keyword>
<gene>
    <name evidence="4" type="ORF">SAMN04487996_10897</name>
</gene>
<accession>A0A1G7HAY4</accession>
<evidence type="ECO:0000256" key="1">
    <source>
        <dbReference type="ARBA" id="ARBA00004196"/>
    </source>
</evidence>
<sequence length="653" mass="72576">MKQLLAFALLVALSAGTQLASMQPARAQVTPRNILAQKYSQSAFTEALIPLDQWAPYPKTAEEWRSKTDPAELAKIIKAGEEALEKPIPIVTASLLLDFTRSGDRERHAAASFGRRNQLMNLVLAEAVEGKDRFMEAILNSVWAICEETYWGVPAHLSAQKAKNGLPDVQDPTVDLFGAETAGVLALTDYFLGAKLDKMSPLVRPRIYFETNKKIFEPLKDPKRYGWLSTTNPVNNWNPWIVSNLLIADLLLEKDAQKRGDNAYQYMVFLDRYFNSLGDDGGCDEGPSYWFAAGASAYDALAILESATNGKVNIYDNDLIRKMAAYVYKVHIANDYFVNFADADPKLKPDGLMLYRFGKAVEDPELSALGEWAYGQFGAVTGGNGFQRPRKVWNLLTTSELKQDQSKTYKQVAQSWLSDIEVLTARSDNGLYLATHAGHNAESHNHNDVGDFIVYADGEPVIVDAGRGNYTARTFSPKRYELWFTQSKYHNLPVINGLGQPAGKQFNARNVKSNVTEKEVSLAMDIAPAYPQEAGVQNWNRLVKLNRSKNAVEISDDYALKQKPDSLQQIFMTVCKVDTGTPGKIILTTSGKKAVSLSYDPKSWTVSTELPSTEGMEYNSFKTKWDGAPVTRIVLTSKTLKAKGKHSFIITKS</sequence>
<dbReference type="InterPro" id="IPR008929">
    <property type="entry name" value="Chondroitin_lyas"/>
</dbReference>
<dbReference type="Pfam" id="PF07940">
    <property type="entry name" value="Hepar_II_III_C"/>
    <property type="match status" value="1"/>
</dbReference>
<comment type="subcellular location">
    <subcellularLocation>
        <location evidence="1">Cell envelope</location>
    </subcellularLocation>
</comment>
<dbReference type="GO" id="GO:0030313">
    <property type="term" value="C:cell envelope"/>
    <property type="evidence" value="ECO:0007669"/>
    <property type="project" value="UniProtKB-SubCell"/>
</dbReference>
<dbReference type="SUPFAM" id="SSF48230">
    <property type="entry name" value="Chondroitin AC/alginate lyase"/>
    <property type="match status" value="1"/>
</dbReference>
<dbReference type="Proteomes" id="UP000198748">
    <property type="component" value="Unassembled WGS sequence"/>
</dbReference>
<dbReference type="InterPro" id="IPR012480">
    <property type="entry name" value="Hepar_II_III_C"/>
</dbReference>
<dbReference type="Gene3D" id="1.50.10.100">
    <property type="entry name" value="Chondroitin AC/alginate lyase"/>
    <property type="match status" value="1"/>
</dbReference>
<dbReference type="EMBL" id="FNAN01000008">
    <property type="protein sequence ID" value="SDE97545.1"/>
    <property type="molecule type" value="Genomic_DNA"/>
</dbReference>
<evidence type="ECO:0000256" key="2">
    <source>
        <dbReference type="SAM" id="SignalP"/>
    </source>
</evidence>
<feature type="signal peptide" evidence="2">
    <location>
        <begin position="1"/>
        <end position="20"/>
    </location>
</feature>
<proteinExistence type="predicted"/>
<feature type="domain" description="Heparinase II/III-like C-terminal" evidence="3">
    <location>
        <begin position="432"/>
        <end position="565"/>
    </location>
</feature>
<evidence type="ECO:0000313" key="5">
    <source>
        <dbReference type="Proteomes" id="UP000198748"/>
    </source>
</evidence>
<reference evidence="5" key="1">
    <citation type="submission" date="2016-10" db="EMBL/GenBank/DDBJ databases">
        <authorList>
            <person name="Varghese N."/>
            <person name="Submissions S."/>
        </authorList>
    </citation>
    <scope>NUCLEOTIDE SEQUENCE [LARGE SCALE GENOMIC DNA]</scope>
    <source>
        <strain evidence="5">DSM 25329</strain>
    </source>
</reference>
<organism evidence="4 5">
    <name type="scientific">Dyadobacter soli</name>
    <dbReference type="NCBI Taxonomy" id="659014"/>
    <lineage>
        <taxon>Bacteria</taxon>
        <taxon>Pseudomonadati</taxon>
        <taxon>Bacteroidota</taxon>
        <taxon>Cytophagia</taxon>
        <taxon>Cytophagales</taxon>
        <taxon>Spirosomataceae</taxon>
        <taxon>Dyadobacter</taxon>
    </lineage>
</organism>
<evidence type="ECO:0000313" key="4">
    <source>
        <dbReference type="EMBL" id="SDE97545.1"/>
    </source>
</evidence>
<dbReference type="AlphaFoldDB" id="A0A1G7HAY4"/>
<evidence type="ECO:0000259" key="3">
    <source>
        <dbReference type="Pfam" id="PF07940"/>
    </source>
</evidence>
<keyword evidence="2" id="KW-0732">Signal</keyword>
<dbReference type="GO" id="GO:0016829">
    <property type="term" value="F:lyase activity"/>
    <property type="evidence" value="ECO:0007669"/>
    <property type="project" value="InterPro"/>
</dbReference>
<protein>
    <submittedName>
        <fullName evidence="4">Heparinase II/III-like protein</fullName>
    </submittedName>
</protein>
<name>A0A1G7HAY4_9BACT</name>
<dbReference type="Gene3D" id="2.70.98.70">
    <property type="match status" value="1"/>
</dbReference>
<dbReference type="STRING" id="659014.SAMN04487996_10897"/>
<feature type="chain" id="PRO_5011477933" evidence="2">
    <location>
        <begin position="21"/>
        <end position="653"/>
    </location>
</feature>